<feature type="domain" description="Gfo/Idh/MocA-like oxidoreductase N-terminal" evidence="1">
    <location>
        <begin position="3"/>
        <end position="120"/>
    </location>
</feature>
<sequence length="338" mass="38575">MPIKCALIGYGYWGRNVAKAISVNPAFKLVCIYDEDSNALENARSLYDFTLYPSYESILCDESIEAIFIITPPHTHFTLTKAALEHRKHTFVEKPLTTDLQEAYKLYDLAQKQNVQLYCDHIFLHSPAVNYLKEHIADFGEIVYINARRINLGLFQSNVDVIWDLAIHDLSIIDYLVGLHIKKVSTFKTKYLDYPNDALANINIELESGIIITLNVSWLSPIKVREMMIGGSKKTAIYDETKRDKIAIFDTGVVIKDEFDKNSLYQKMVEYKLGKQEIPNLPHNMALDSSVAFFAQKILVTIPSYSNASSQRHSHTDSKNDKEHILRVIKALEIISRA</sequence>
<dbReference type="Pfam" id="PF01408">
    <property type="entry name" value="GFO_IDH_MocA"/>
    <property type="match status" value="1"/>
</dbReference>
<dbReference type="Gene3D" id="3.40.50.720">
    <property type="entry name" value="NAD(P)-binding Rossmann-like Domain"/>
    <property type="match status" value="1"/>
</dbReference>
<dbReference type="InterPro" id="IPR000683">
    <property type="entry name" value="Gfo/Idh/MocA-like_OxRdtase_N"/>
</dbReference>
<dbReference type="InterPro" id="IPR055170">
    <property type="entry name" value="GFO_IDH_MocA-like_dom"/>
</dbReference>
<reference evidence="3" key="1">
    <citation type="journal article" date="2020" name="J. ISSAAS">
        <title>Lactobacilli and other gastrointestinal microbiota of Peromyscus leucopus, reservoir host for agents of Lyme disease and other zoonoses in North America.</title>
        <authorList>
            <person name="Milovic A."/>
            <person name="Bassam K."/>
            <person name="Shao H."/>
            <person name="Chatzistamou I."/>
            <person name="Tufts D.M."/>
            <person name="Diuk-Wasser M."/>
            <person name="Barbour A.G."/>
        </authorList>
    </citation>
    <scope>NUCLEOTIDE SEQUENCE</scope>
    <source>
        <strain evidence="3">LL4</strain>
    </source>
</reference>
<gene>
    <name evidence="3" type="ORF">Helico6505_0020</name>
</gene>
<dbReference type="GO" id="GO:0000166">
    <property type="term" value="F:nucleotide binding"/>
    <property type="evidence" value="ECO:0007669"/>
    <property type="project" value="InterPro"/>
</dbReference>
<dbReference type="Gene3D" id="3.30.360.10">
    <property type="entry name" value="Dihydrodipicolinate Reductase, domain 2"/>
    <property type="match status" value="1"/>
</dbReference>
<evidence type="ECO:0000313" key="3">
    <source>
        <dbReference type="EMBL" id="QGT50170.1"/>
    </source>
</evidence>
<dbReference type="Pfam" id="PF22725">
    <property type="entry name" value="GFO_IDH_MocA_C3"/>
    <property type="match status" value="1"/>
</dbReference>
<dbReference type="PANTHER" id="PTHR43377">
    <property type="entry name" value="BILIVERDIN REDUCTASE A"/>
    <property type="match status" value="1"/>
</dbReference>
<accession>A0A650EK87</accession>
<evidence type="ECO:0000259" key="2">
    <source>
        <dbReference type="Pfam" id="PF22725"/>
    </source>
</evidence>
<evidence type="ECO:0000259" key="1">
    <source>
        <dbReference type="Pfam" id="PF01408"/>
    </source>
</evidence>
<dbReference type="SUPFAM" id="SSF55347">
    <property type="entry name" value="Glyceraldehyde-3-phosphate dehydrogenase-like, C-terminal domain"/>
    <property type="match status" value="1"/>
</dbReference>
<dbReference type="SUPFAM" id="SSF51735">
    <property type="entry name" value="NAD(P)-binding Rossmann-fold domains"/>
    <property type="match status" value="1"/>
</dbReference>
<dbReference type="AlphaFoldDB" id="A0A650EK87"/>
<dbReference type="EMBL" id="MN577568">
    <property type="protein sequence ID" value="QGT50170.1"/>
    <property type="molecule type" value="Genomic_DNA"/>
</dbReference>
<dbReference type="InterPro" id="IPR036291">
    <property type="entry name" value="NAD(P)-bd_dom_sf"/>
</dbReference>
<protein>
    <submittedName>
        <fullName evidence="3">Oxidoreductase</fullName>
    </submittedName>
</protein>
<dbReference type="PANTHER" id="PTHR43377:SF6">
    <property type="entry name" value="GFO_IDH_MOCA-LIKE OXIDOREDUCTASE N-TERMINAL DOMAIN-CONTAINING PROTEIN"/>
    <property type="match status" value="1"/>
</dbReference>
<feature type="domain" description="GFO/IDH/MocA-like oxidoreductase" evidence="2">
    <location>
        <begin position="161"/>
        <end position="235"/>
    </location>
</feature>
<organism evidence="3">
    <name type="scientific">uncultured Helicobacter sp</name>
    <dbReference type="NCBI Taxonomy" id="175537"/>
    <lineage>
        <taxon>Bacteria</taxon>
        <taxon>Pseudomonadati</taxon>
        <taxon>Campylobacterota</taxon>
        <taxon>Epsilonproteobacteria</taxon>
        <taxon>Campylobacterales</taxon>
        <taxon>Helicobacteraceae</taxon>
        <taxon>Helicobacter</taxon>
        <taxon>environmental samples</taxon>
    </lineage>
</organism>
<dbReference type="InterPro" id="IPR051450">
    <property type="entry name" value="Gfo/Idh/MocA_Oxidoreductases"/>
</dbReference>
<name>A0A650EK87_9HELI</name>
<proteinExistence type="predicted"/>